<dbReference type="Pfam" id="PF13657">
    <property type="entry name" value="Couple_hipA"/>
    <property type="match status" value="1"/>
</dbReference>
<feature type="domain" description="HipA N-terminal subdomain 1" evidence="5">
    <location>
        <begin position="6"/>
        <end position="121"/>
    </location>
</feature>
<dbReference type="PANTHER" id="PTHR37419">
    <property type="entry name" value="SERINE/THREONINE-PROTEIN KINASE TOXIN HIPA"/>
    <property type="match status" value="1"/>
</dbReference>
<dbReference type="Gene3D" id="1.10.1070.20">
    <property type="match status" value="1"/>
</dbReference>
<dbReference type="InterPro" id="IPR012893">
    <property type="entry name" value="HipA-like_C"/>
</dbReference>
<dbReference type="InterPro" id="IPR052028">
    <property type="entry name" value="HipA_Ser/Thr_kinase"/>
</dbReference>
<gene>
    <name evidence="6" type="ORF">FNW21_12680</name>
</gene>
<dbReference type="Proteomes" id="UP000316371">
    <property type="component" value="Unassembled WGS sequence"/>
</dbReference>
<evidence type="ECO:0000259" key="4">
    <source>
        <dbReference type="Pfam" id="PF07804"/>
    </source>
</evidence>
<sequence length="430" mass="48606">MVAVADVKIWGNNVGVVLWDEVRNYGIFEFDKSFLKLGLDLSPISLPLAAAQRGNRIFSFPMLNPETFKGLPGLLSDSLPDKFGNQIIDAWLAQQGKNSADFNPVDRLCYIGKRGMGALEFEPANTVTVENSNPIQIQELVQFAKAVLDNRNDFHTNLDSKKGFSDILQVGSSAGGARAKAVIAYNKATGEVRSGQVDGLDGFEYWLIKFDGVTNHQLGDPKGYGNIEYAYYLMAVDAGISMSESRLMTENNRSHFMTKRFDRQNNQKIHMQTLCGIAHFDYNQPRAYSYEQAFQVMRQMKLPYSDMEELYRRMVFNVMARNQDDHTKNISFLMFPDGQWQLSPAYDITYAYNPDNFWLKAHQMSVNGKREAILLDDLLAIAKSCNIKKPKAIIALCNKVMANWTDYASKAGIDSVQILQIQKELIIYTI</sequence>
<evidence type="ECO:0000313" key="6">
    <source>
        <dbReference type="EMBL" id="TRX37044.1"/>
    </source>
</evidence>
<protein>
    <submittedName>
        <fullName evidence="6">Type II toxin-antitoxin system HipA family toxin</fullName>
    </submittedName>
</protein>
<proteinExistence type="inferred from homology"/>
<organism evidence="6 7">
    <name type="scientific">Flavobacterium restrictum</name>
    <dbReference type="NCBI Taxonomy" id="2594428"/>
    <lineage>
        <taxon>Bacteria</taxon>
        <taxon>Pseudomonadati</taxon>
        <taxon>Bacteroidota</taxon>
        <taxon>Flavobacteriia</taxon>
        <taxon>Flavobacteriales</taxon>
        <taxon>Flavobacteriaceae</taxon>
        <taxon>Flavobacterium</taxon>
    </lineage>
</organism>
<reference evidence="6 7" key="1">
    <citation type="submission" date="2019-07" db="EMBL/GenBank/DDBJ databases">
        <title>Novel species of Flavobacterium.</title>
        <authorList>
            <person name="Liu Q."/>
            <person name="Xin Y.-H."/>
        </authorList>
    </citation>
    <scope>NUCLEOTIDE SEQUENCE [LARGE SCALE GENOMIC DNA]</scope>
    <source>
        <strain evidence="6 7">LB1R34</strain>
    </source>
</reference>
<dbReference type="OrthoDB" id="9805913at2"/>
<dbReference type="AlphaFoldDB" id="A0A553DW74"/>
<evidence type="ECO:0000256" key="3">
    <source>
        <dbReference type="ARBA" id="ARBA00022777"/>
    </source>
</evidence>
<evidence type="ECO:0000256" key="1">
    <source>
        <dbReference type="ARBA" id="ARBA00010164"/>
    </source>
</evidence>
<dbReference type="GO" id="GO:0005829">
    <property type="term" value="C:cytosol"/>
    <property type="evidence" value="ECO:0007669"/>
    <property type="project" value="TreeGrafter"/>
</dbReference>
<name>A0A553DW74_9FLAO</name>
<accession>A0A553DW74</accession>
<dbReference type="EMBL" id="VJZT01000014">
    <property type="protein sequence ID" value="TRX37044.1"/>
    <property type="molecule type" value="Genomic_DNA"/>
</dbReference>
<comment type="similarity">
    <text evidence="1">Belongs to the HipA Ser/Thr kinase family.</text>
</comment>
<keyword evidence="3" id="KW-0418">Kinase</keyword>
<dbReference type="RefSeq" id="WP_144257126.1">
    <property type="nucleotide sequence ID" value="NZ_VJZT01000014.1"/>
</dbReference>
<evidence type="ECO:0000313" key="7">
    <source>
        <dbReference type="Proteomes" id="UP000316371"/>
    </source>
</evidence>
<dbReference type="PANTHER" id="PTHR37419:SF8">
    <property type="entry name" value="TOXIN YJJJ"/>
    <property type="match status" value="1"/>
</dbReference>
<feature type="domain" description="HipA-like C-terminal" evidence="4">
    <location>
        <begin position="172"/>
        <end position="404"/>
    </location>
</feature>
<dbReference type="GO" id="GO:0004674">
    <property type="term" value="F:protein serine/threonine kinase activity"/>
    <property type="evidence" value="ECO:0007669"/>
    <property type="project" value="TreeGrafter"/>
</dbReference>
<keyword evidence="2" id="KW-0808">Transferase</keyword>
<dbReference type="Pfam" id="PF07804">
    <property type="entry name" value="HipA_C"/>
    <property type="match status" value="1"/>
</dbReference>
<dbReference type="InterPro" id="IPR017508">
    <property type="entry name" value="HipA_N1"/>
</dbReference>
<keyword evidence="7" id="KW-1185">Reference proteome</keyword>
<evidence type="ECO:0000259" key="5">
    <source>
        <dbReference type="Pfam" id="PF13657"/>
    </source>
</evidence>
<evidence type="ECO:0000256" key="2">
    <source>
        <dbReference type="ARBA" id="ARBA00022679"/>
    </source>
</evidence>
<comment type="caution">
    <text evidence="6">The sequence shown here is derived from an EMBL/GenBank/DDBJ whole genome shotgun (WGS) entry which is preliminary data.</text>
</comment>